<keyword evidence="3" id="KW-0540">Nuclease</keyword>
<dbReference type="Pfam" id="PF01844">
    <property type="entry name" value="HNH"/>
    <property type="match status" value="1"/>
</dbReference>
<proteinExistence type="predicted"/>
<organism evidence="3 4">
    <name type="scientific">Nocardiopsis lambiniae</name>
    <dbReference type="NCBI Taxonomy" id="3075539"/>
    <lineage>
        <taxon>Bacteria</taxon>
        <taxon>Bacillati</taxon>
        <taxon>Actinomycetota</taxon>
        <taxon>Actinomycetes</taxon>
        <taxon>Streptosporangiales</taxon>
        <taxon>Nocardiopsidaceae</taxon>
        <taxon>Nocardiopsis</taxon>
    </lineage>
</organism>
<dbReference type="Proteomes" id="UP001183390">
    <property type="component" value="Unassembled WGS sequence"/>
</dbReference>
<protein>
    <submittedName>
        <fullName evidence="3">HNH endonuclease signature motif containing protein</fullName>
    </submittedName>
</protein>
<comment type="caution">
    <text evidence="3">The sequence shown here is derived from an EMBL/GenBank/DDBJ whole genome shotgun (WGS) entry which is preliminary data.</text>
</comment>
<sequence length="467" mass="51011">MVENREHVDEPAGYASVDVALRAAVEAVDRALGGPVPPGDEALVLDLITAVHRHMDAIEHRALIALARVQARGRLLEVGGQRTMAAWMTHAYGISSRRAAEMELLAQQLHHGRLPDTEQALERGEVSLGEAIAIAKEADKAAAHADHLEETLADGDTERISPEEARRTIEASVLAARENSDTLSVARIHRLGNRLRASLAPDRLEEDHTWAYAGRGARLTTTHDGAFRFEVWGAAADATLVRACLDSYTPPPPTGPDALVTPRTERTYEAFTTAMGVAHAHHDCAGVETPVVRLDVLVPDTVLAGDTTAGAAVTDTGRVLPVSVLREWLTRSTIRPLFVDGEGVVRYVGERRRLASSALRAAVFKNHSGCAWEQGCDLPLRWCQTDHIVEFFQGGPTRADNLQPLCSMHNRLKHRRALARDRHGYWAGRPHRGHRADTDRERRRTSSDTAGRFPAPPPEPPPTAPVP</sequence>
<feature type="compositionally biased region" description="Basic and acidic residues" evidence="1">
    <location>
        <begin position="435"/>
        <end position="446"/>
    </location>
</feature>
<feature type="compositionally biased region" description="Pro residues" evidence="1">
    <location>
        <begin position="454"/>
        <end position="467"/>
    </location>
</feature>
<accession>A0ABU2MCP6</accession>
<dbReference type="RefSeq" id="WP_311513022.1">
    <property type="nucleotide sequence ID" value="NZ_JAVREP010000013.1"/>
</dbReference>
<dbReference type="InterPro" id="IPR002711">
    <property type="entry name" value="HNH"/>
</dbReference>
<feature type="domain" description="HNH nuclease" evidence="2">
    <location>
        <begin position="358"/>
        <end position="411"/>
    </location>
</feature>
<keyword evidence="3" id="KW-0378">Hydrolase</keyword>
<dbReference type="SMART" id="SM00507">
    <property type="entry name" value="HNHc"/>
    <property type="match status" value="1"/>
</dbReference>
<dbReference type="CDD" id="cd00085">
    <property type="entry name" value="HNHc"/>
    <property type="match status" value="1"/>
</dbReference>
<evidence type="ECO:0000259" key="2">
    <source>
        <dbReference type="SMART" id="SM00507"/>
    </source>
</evidence>
<evidence type="ECO:0000256" key="1">
    <source>
        <dbReference type="SAM" id="MobiDB-lite"/>
    </source>
</evidence>
<name>A0ABU2MCP6_9ACTN</name>
<dbReference type="EMBL" id="JAVREP010000013">
    <property type="protein sequence ID" value="MDT0330454.1"/>
    <property type="molecule type" value="Genomic_DNA"/>
</dbReference>
<gene>
    <name evidence="3" type="ORF">RM479_18715</name>
</gene>
<dbReference type="Gene3D" id="1.10.30.50">
    <property type="match status" value="1"/>
</dbReference>
<keyword evidence="4" id="KW-1185">Reference proteome</keyword>
<evidence type="ECO:0000313" key="3">
    <source>
        <dbReference type="EMBL" id="MDT0330454.1"/>
    </source>
</evidence>
<reference evidence="4" key="1">
    <citation type="submission" date="2023-07" db="EMBL/GenBank/DDBJ databases">
        <title>30 novel species of actinomycetes from the DSMZ collection.</title>
        <authorList>
            <person name="Nouioui I."/>
        </authorList>
    </citation>
    <scope>NUCLEOTIDE SEQUENCE [LARGE SCALE GENOMIC DNA]</scope>
    <source>
        <strain evidence="4">DSM 44743</strain>
    </source>
</reference>
<dbReference type="GO" id="GO:0004519">
    <property type="term" value="F:endonuclease activity"/>
    <property type="evidence" value="ECO:0007669"/>
    <property type="project" value="UniProtKB-KW"/>
</dbReference>
<keyword evidence="3" id="KW-0255">Endonuclease</keyword>
<evidence type="ECO:0000313" key="4">
    <source>
        <dbReference type="Proteomes" id="UP001183390"/>
    </source>
</evidence>
<feature type="region of interest" description="Disordered" evidence="1">
    <location>
        <begin position="423"/>
        <end position="467"/>
    </location>
</feature>
<dbReference type="InterPro" id="IPR003615">
    <property type="entry name" value="HNH_nuc"/>
</dbReference>